<evidence type="ECO:0000313" key="2">
    <source>
        <dbReference type="EMBL" id="KAF2101262.1"/>
    </source>
</evidence>
<sequence>MSTDVVPFTSTDRRPPVPPGLNLSLNSNNPFRNRANSPGLPSPAFASPGALPTPTINSERPASRNPFLAAFEQETNNNLRNMAAGDTGRSSSPQQNALDSNTRELFNNLTLSDKQTHIGAARVNAPQRSETLPVAGHRPHRSDEDNQSRPDGGRRPSRPHVLPSNEDPFASPERRERREQNGPGPRPRRTNSESSVHRPMTEEEKRARDQRRRERERRHRERGERDRDGKDGKDGKPRERSKSSRPRKPNAGLDLIDKLDVTGIYGPGLFHHDGPFDACNPHRNRKRDVRAPMQAFPTDSKNNTLGGSGPLNKNFDLDRIRGTGTEGYEDYSYAPNRTNGNNYHAQTGRKYSFERERAPGVGQFDPFSKTELQHGEESVGLGTSTFLEGTQASRSAMHRRDSENDNVIRANGVEGFQGGNGNASGLTRKKSLAQRFRAMSQPKRGDSFNGQPGIPGAGGSPKDPSSPDSPPRKGSVTTTVKPVYPASAGGRIGGQVGDNNPFFDEYDDAFERKGASIRVANGGADMENGTGGGRERPMQRTRDRAPSSPMRGVALERRATNDGETNGFGGGAAGGAPVTGGGFLNRVKSLKGRKKT</sequence>
<dbReference type="AlphaFoldDB" id="A0A9P4MBC9"/>
<gene>
    <name evidence="2" type="ORF">NA57DRAFT_72704</name>
</gene>
<dbReference type="PANTHER" id="PTHR28307:SF2">
    <property type="entry name" value="PROTEIN PAL1"/>
    <property type="match status" value="1"/>
</dbReference>
<name>A0A9P4MBC9_9PEZI</name>
<feature type="region of interest" description="Disordered" evidence="1">
    <location>
        <begin position="519"/>
        <end position="596"/>
    </location>
</feature>
<reference evidence="2" key="1">
    <citation type="journal article" date="2020" name="Stud. Mycol.">
        <title>101 Dothideomycetes genomes: a test case for predicting lifestyles and emergence of pathogens.</title>
        <authorList>
            <person name="Haridas S."/>
            <person name="Albert R."/>
            <person name="Binder M."/>
            <person name="Bloem J."/>
            <person name="Labutti K."/>
            <person name="Salamov A."/>
            <person name="Andreopoulos B."/>
            <person name="Baker S."/>
            <person name="Barry K."/>
            <person name="Bills G."/>
            <person name="Bluhm B."/>
            <person name="Cannon C."/>
            <person name="Castanera R."/>
            <person name="Culley D."/>
            <person name="Daum C."/>
            <person name="Ezra D."/>
            <person name="Gonzalez J."/>
            <person name="Henrissat B."/>
            <person name="Kuo A."/>
            <person name="Liang C."/>
            <person name="Lipzen A."/>
            <person name="Lutzoni F."/>
            <person name="Magnuson J."/>
            <person name="Mondo S."/>
            <person name="Nolan M."/>
            <person name="Ohm R."/>
            <person name="Pangilinan J."/>
            <person name="Park H.-J."/>
            <person name="Ramirez L."/>
            <person name="Alfaro M."/>
            <person name="Sun H."/>
            <person name="Tritt A."/>
            <person name="Yoshinaga Y."/>
            <person name="Zwiers L.-H."/>
            <person name="Turgeon B."/>
            <person name="Goodwin S."/>
            <person name="Spatafora J."/>
            <person name="Crous P."/>
            <person name="Grigoriev I."/>
        </authorList>
    </citation>
    <scope>NUCLEOTIDE SEQUENCE</scope>
    <source>
        <strain evidence="2">CBS 133067</strain>
    </source>
</reference>
<protein>
    <submittedName>
        <fullName evidence="2">Pal1-domain-containing protein</fullName>
    </submittedName>
</protein>
<feature type="region of interest" description="Disordered" evidence="1">
    <location>
        <begin position="1"/>
        <end position="97"/>
    </location>
</feature>
<feature type="compositionally biased region" description="Basic and acidic residues" evidence="1">
    <location>
        <begin position="141"/>
        <end position="154"/>
    </location>
</feature>
<accession>A0A9P4MBC9</accession>
<feature type="region of interest" description="Disordered" evidence="1">
    <location>
        <begin position="295"/>
        <end position="316"/>
    </location>
</feature>
<dbReference type="Pfam" id="PF08316">
    <property type="entry name" value="Pal1"/>
    <property type="match status" value="1"/>
</dbReference>
<dbReference type="EMBL" id="ML978123">
    <property type="protein sequence ID" value="KAF2101262.1"/>
    <property type="molecule type" value="Genomic_DNA"/>
</dbReference>
<feature type="compositionally biased region" description="Polar residues" evidence="1">
    <location>
        <begin position="88"/>
        <end position="97"/>
    </location>
</feature>
<dbReference type="GO" id="GO:0005737">
    <property type="term" value="C:cytoplasm"/>
    <property type="evidence" value="ECO:0007669"/>
    <property type="project" value="TreeGrafter"/>
</dbReference>
<evidence type="ECO:0000256" key="1">
    <source>
        <dbReference type="SAM" id="MobiDB-lite"/>
    </source>
</evidence>
<feature type="region of interest" description="Disordered" evidence="1">
    <location>
        <begin position="439"/>
        <end position="500"/>
    </location>
</feature>
<dbReference type="PANTHER" id="PTHR28307">
    <property type="entry name" value="PROTEIN PAL1"/>
    <property type="match status" value="1"/>
</dbReference>
<feature type="compositionally biased region" description="Basic and acidic residues" evidence="1">
    <location>
        <begin position="195"/>
        <end position="213"/>
    </location>
</feature>
<feature type="compositionally biased region" description="Basic and acidic residues" evidence="1">
    <location>
        <begin position="533"/>
        <end position="545"/>
    </location>
</feature>
<feature type="compositionally biased region" description="Gly residues" evidence="1">
    <location>
        <begin position="566"/>
        <end position="583"/>
    </location>
</feature>
<dbReference type="Proteomes" id="UP000799772">
    <property type="component" value="Unassembled WGS sequence"/>
</dbReference>
<dbReference type="InterPro" id="IPR013226">
    <property type="entry name" value="Pal1"/>
</dbReference>
<evidence type="ECO:0000313" key="3">
    <source>
        <dbReference type="Proteomes" id="UP000799772"/>
    </source>
</evidence>
<comment type="caution">
    <text evidence="2">The sequence shown here is derived from an EMBL/GenBank/DDBJ whole genome shotgun (WGS) entry which is preliminary data.</text>
</comment>
<proteinExistence type="predicted"/>
<dbReference type="OrthoDB" id="5352132at2759"/>
<keyword evidence="3" id="KW-1185">Reference proteome</keyword>
<feature type="compositionally biased region" description="Low complexity" evidence="1">
    <location>
        <begin position="20"/>
        <end position="30"/>
    </location>
</feature>
<organism evidence="2 3">
    <name type="scientific">Rhizodiscina lignyota</name>
    <dbReference type="NCBI Taxonomy" id="1504668"/>
    <lineage>
        <taxon>Eukaryota</taxon>
        <taxon>Fungi</taxon>
        <taxon>Dikarya</taxon>
        <taxon>Ascomycota</taxon>
        <taxon>Pezizomycotina</taxon>
        <taxon>Dothideomycetes</taxon>
        <taxon>Pleosporomycetidae</taxon>
        <taxon>Aulographales</taxon>
        <taxon>Rhizodiscinaceae</taxon>
        <taxon>Rhizodiscina</taxon>
    </lineage>
</organism>
<feature type="region of interest" description="Disordered" evidence="1">
    <location>
        <begin position="120"/>
        <end position="254"/>
    </location>
</feature>
<feature type="compositionally biased region" description="Basic and acidic residues" evidence="1">
    <location>
        <begin position="221"/>
        <end position="242"/>
    </location>
</feature>